<evidence type="ECO:0000313" key="4">
    <source>
        <dbReference type="EMBL" id="GJT79954.1"/>
    </source>
</evidence>
<dbReference type="InterPro" id="IPR000477">
    <property type="entry name" value="RT_dom"/>
</dbReference>
<keyword evidence="2" id="KW-1133">Transmembrane helix</keyword>
<dbReference type="Pfam" id="PF07727">
    <property type="entry name" value="RVT_2"/>
    <property type="match status" value="1"/>
</dbReference>
<keyword evidence="4" id="KW-0808">Transferase</keyword>
<keyword evidence="5" id="KW-1185">Reference proteome</keyword>
<gene>
    <name evidence="4" type="ORF">Tco_1054296</name>
</gene>
<keyword evidence="2" id="KW-0472">Membrane</keyword>
<name>A0ABQ5GX98_9ASTR</name>
<dbReference type="EMBL" id="BQNB010018946">
    <property type="protein sequence ID" value="GJT79954.1"/>
    <property type="molecule type" value="Genomic_DNA"/>
</dbReference>
<dbReference type="GO" id="GO:0003964">
    <property type="term" value="F:RNA-directed DNA polymerase activity"/>
    <property type="evidence" value="ECO:0007669"/>
    <property type="project" value="UniProtKB-KW"/>
</dbReference>
<evidence type="ECO:0000313" key="5">
    <source>
        <dbReference type="Proteomes" id="UP001151760"/>
    </source>
</evidence>
<dbReference type="InterPro" id="IPR043502">
    <property type="entry name" value="DNA/RNA_pol_sf"/>
</dbReference>
<reference evidence="4" key="2">
    <citation type="submission" date="2022-01" db="EMBL/GenBank/DDBJ databases">
        <authorList>
            <person name="Yamashiro T."/>
            <person name="Shiraishi A."/>
            <person name="Satake H."/>
            <person name="Nakayama K."/>
        </authorList>
    </citation>
    <scope>NUCLEOTIDE SEQUENCE</scope>
</reference>
<dbReference type="CDD" id="cd09272">
    <property type="entry name" value="RNase_HI_RT_Ty1"/>
    <property type="match status" value="1"/>
</dbReference>
<sequence length="1566" mass="179509">MDVKTTFLNGPPKEEAFVQQPDGFVDPDFPNHVYRLKKALYGLKQAPRAWYDKLSSFLIEHHFTKGHQSPRGIFICQSQYTMDILKKHGMEKYDTVSTPMATTKLDADLQVYQILPLRHLFVHVIKHAQLKNTSKRSKGSFATLDNPLTWTINSKDSGFELIAYADADHAGCNDDCKSTSGGIQFLGDKLVSWSSKNQDCTAMSSAEAEYVSLSACCAQVIWMRTQLLDYRFRYHKIPIYCDSKSALAISCNLVQHSRTKHINIHYHFIKEHVEKGTIELYFVGTEYQLADLFTKALPKERFEFLVHKIGMRCMTPTQLKRLAKLRCNNYAVWLSIPCSPEWKIVGQILLDHPLSYALTATVDVPVMYLQQFWRTVSKVPEDTIKFLLDTQQFTYIVDMFRDTLHLPVETPDTPFVASTNIHTIEAFMNRVGYQGVVDKVSAFFTKNLAKRKLFSILVFFMLLFDDFDMMKFPNIPKRLEEDYHSIKDDVPLVSVYTTGNVLVRGMLIPDALLTAEIREMADFKEYETVNTPRAPRTPTISDSPQETKKRKQTVGESSSRRIIIKKKKQSTPSIPPPGDDRERDEMAEATLLSLTLYKTALDAEAKENIAKVQEMLAQEEIDKLVNGDDDDESSASAFADTVLNDDGDDTGSKLEPGSHKEHPEHVFDDNEKKKKDEEVEKENEVVEIEKETTIDDTSATMNGEVVMEKEVADMSGFPLLLVVRVRKEQKQTPIPLPIRSPRNDLSSGKTISEEFTDTVTPTTATSFKTPSTTICKKSFSHTTRYLPRSIAGMCRRRELIRSHIKNKFITQEFFADKIKEVIQHCNTIVPELTVTKTNEIIKKEMPHLVKLVVDKDREVSPIDIFGMVSKEFAAHAPKMIEEMFHQHMQNTTLNLYLKLRSSTATTSSADLQQQLYQTMKAKPQDQAADPEIWEIQQQWETKVVGFKMFQVVKKLKNLKKHLNGLNWKNGNLYKRVADLKEDLKLAQANAKVEWLREGDRNSAFFHKVVKSNKHKNRILSVLDANGNEVEGDKIVVEFVNHFKKFLGDAQNVDNIETIRDIFTKKLTSIEANRMVEEISDNEIKTTMFDIDDNRAPGPDGYTSSFFKKAYRVVGKDVCSAVKEFFQNRKLLGELNATLVTLIPKIQKLLVQMIIDLLHVAMSCINGRQIQDNIIVAQELLKGYNRKGCAKRCSVKINIAKVYDTVNWCFLKATLIKFGFHKKMVHWIVTCVTYSAFSVCVNGGVHGYFKGGRGLRQGDPVSSYLFTLVMEVFSLIMAKNIQSSKGFKYHKRCVELKLTHLCFADDLLVLCYGNVDSVKIGKLPVKYLGVPLITKRLSLSDSKQMVDKVKAKMFWASVFLIPKTTINDIEEVFKDFLWCQGELTRGKAKVAWKKDDNGPLCNIISKEIINDAGLYNESTMDDLIRDEDTALWKTKCDKKVKFSTKSVWEDFREDDNEAQWNKLVWIMKWKNDTNKRCSLCKKCSDLHDHLFFQCQFSKNIWNDFQLKEALKDRPTNWKETVSTLATWFTNNSIVSVVGKLVFGAMVYYIWQERNKRCLLRIEEMKKL</sequence>
<feature type="transmembrane region" description="Helical" evidence="2">
    <location>
        <begin position="1531"/>
        <end position="1549"/>
    </location>
</feature>
<keyword evidence="4" id="KW-0548">Nucleotidyltransferase</keyword>
<feature type="region of interest" description="Disordered" evidence="1">
    <location>
        <begin position="528"/>
        <end position="584"/>
    </location>
</feature>
<comment type="caution">
    <text evidence="4">The sequence shown here is derived from an EMBL/GenBank/DDBJ whole genome shotgun (WGS) entry which is preliminary data.</text>
</comment>
<dbReference type="Pfam" id="PF00078">
    <property type="entry name" value="RVT_1"/>
    <property type="match status" value="1"/>
</dbReference>
<accession>A0ABQ5GX98</accession>
<organism evidence="4 5">
    <name type="scientific">Tanacetum coccineum</name>
    <dbReference type="NCBI Taxonomy" id="301880"/>
    <lineage>
        <taxon>Eukaryota</taxon>
        <taxon>Viridiplantae</taxon>
        <taxon>Streptophyta</taxon>
        <taxon>Embryophyta</taxon>
        <taxon>Tracheophyta</taxon>
        <taxon>Spermatophyta</taxon>
        <taxon>Magnoliopsida</taxon>
        <taxon>eudicotyledons</taxon>
        <taxon>Gunneridae</taxon>
        <taxon>Pentapetalae</taxon>
        <taxon>asterids</taxon>
        <taxon>campanulids</taxon>
        <taxon>Asterales</taxon>
        <taxon>Asteraceae</taxon>
        <taxon>Asteroideae</taxon>
        <taxon>Anthemideae</taxon>
        <taxon>Anthemidinae</taxon>
        <taxon>Tanacetum</taxon>
    </lineage>
</organism>
<feature type="compositionally biased region" description="Basic and acidic residues" evidence="1">
    <location>
        <begin position="650"/>
        <end position="692"/>
    </location>
</feature>
<keyword evidence="4" id="KW-0695">RNA-directed DNA polymerase</keyword>
<dbReference type="InterPro" id="IPR013103">
    <property type="entry name" value="RVT_2"/>
</dbReference>
<keyword evidence="2" id="KW-0812">Transmembrane</keyword>
<dbReference type="PROSITE" id="PS50878">
    <property type="entry name" value="RT_POL"/>
    <property type="match status" value="1"/>
</dbReference>
<dbReference type="PANTHER" id="PTHR33116">
    <property type="entry name" value="REVERSE TRANSCRIPTASE ZINC-BINDING DOMAIN-CONTAINING PROTEIN-RELATED-RELATED"/>
    <property type="match status" value="1"/>
</dbReference>
<dbReference type="PANTHER" id="PTHR33116:SF84">
    <property type="entry name" value="RNA-DIRECTED DNA POLYMERASE"/>
    <property type="match status" value="1"/>
</dbReference>
<evidence type="ECO:0000259" key="3">
    <source>
        <dbReference type="PROSITE" id="PS50878"/>
    </source>
</evidence>
<evidence type="ECO:0000256" key="1">
    <source>
        <dbReference type="SAM" id="MobiDB-lite"/>
    </source>
</evidence>
<protein>
    <submittedName>
        <fullName evidence="4">RNA-directed DNA polymerase, eukaryota, reverse transcriptase zinc-binding domain protein</fullName>
    </submittedName>
</protein>
<reference evidence="4" key="1">
    <citation type="journal article" date="2022" name="Int. J. Mol. Sci.">
        <title>Draft Genome of Tanacetum Coccineum: Genomic Comparison of Closely Related Tanacetum-Family Plants.</title>
        <authorList>
            <person name="Yamashiro T."/>
            <person name="Shiraishi A."/>
            <person name="Nakayama K."/>
            <person name="Satake H."/>
        </authorList>
    </citation>
    <scope>NUCLEOTIDE SEQUENCE</scope>
</reference>
<dbReference type="SUPFAM" id="SSF56672">
    <property type="entry name" value="DNA/RNA polymerases"/>
    <property type="match status" value="2"/>
</dbReference>
<feature type="domain" description="Reverse transcriptase" evidence="3">
    <location>
        <begin position="1123"/>
        <end position="1359"/>
    </location>
</feature>
<proteinExistence type="predicted"/>
<dbReference type="Proteomes" id="UP001151760">
    <property type="component" value="Unassembled WGS sequence"/>
</dbReference>
<feature type="region of interest" description="Disordered" evidence="1">
    <location>
        <begin position="641"/>
        <end position="692"/>
    </location>
</feature>
<evidence type="ECO:0000256" key="2">
    <source>
        <dbReference type="SAM" id="Phobius"/>
    </source>
</evidence>